<name>A0A9X2EK34_9GAMM</name>
<organism evidence="2 3">
    <name type="scientific">Microbulbifer okhotskensis</name>
    <dbReference type="NCBI Taxonomy" id="2926617"/>
    <lineage>
        <taxon>Bacteria</taxon>
        <taxon>Pseudomonadati</taxon>
        <taxon>Pseudomonadota</taxon>
        <taxon>Gammaproteobacteria</taxon>
        <taxon>Cellvibrionales</taxon>
        <taxon>Microbulbiferaceae</taxon>
        <taxon>Microbulbifer</taxon>
    </lineage>
</organism>
<evidence type="ECO:0000313" key="2">
    <source>
        <dbReference type="EMBL" id="MCO1333131.1"/>
    </source>
</evidence>
<dbReference type="Pfam" id="PF04965">
    <property type="entry name" value="GPW_gp25"/>
    <property type="match status" value="1"/>
</dbReference>
<dbReference type="RefSeq" id="WP_252464300.1">
    <property type="nucleotide sequence ID" value="NZ_JALBWM010000005.1"/>
</dbReference>
<dbReference type="InterPro" id="IPR007048">
    <property type="entry name" value="IraD/Gp25-like"/>
</dbReference>
<dbReference type="SUPFAM" id="SSF160719">
    <property type="entry name" value="gpW/gp25-like"/>
    <property type="match status" value="1"/>
</dbReference>
<dbReference type="EMBL" id="JALBWM010000005">
    <property type="protein sequence ID" value="MCO1333131.1"/>
    <property type="molecule type" value="Genomic_DNA"/>
</dbReference>
<dbReference type="Proteomes" id="UP001139028">
    <property type="component" value="Unassembled WGS sequence"/>
</dbReference>
<gene>
    <name evidence="2" type="ORF">MO867_02140</name>
</gene>
<dbReference type="AlphaFoldDB" id="A0A9X2EK34"/>
<dbReference type="Gene3D" id="3.10.450.40">
    <property type="match status" value="1"/>
</dbReference>
<feature type="domain" description="IraD/Gp25-like" evidence="1">
    <location>
        <begin position="11"/>
        <end position="92"/>
    </location>
</feature>
<evidence type="ECO:0000313" key="3">
    <source>
        <dbReference type="Proteomes" id="UP001139028"/>
    </source>
</evidence>
<comment type="caution">
    <text evidence="2">The sequence shown here is derived from an EMBL/GenBank/DDBJ whole genome shotgun (WGS) entry which is preliminary data.</text>
</comment>
<protein>
    <submittedName>
        <fullName evidence="2">GPW/gp25 family protein</fullName>
    </submittedName>
</protein>
<keyword evidence="3" id="KW-1185">Reference proteome</keyword>
<sequence>MNRNTGRKLSGVDHLRQSIVDILTTPIGSRVMRRDYGSRLYQLVDAPINRALFVEVYAATAEALVKWEPRFQLSRVQVESVKPGQISIALEGLYLPENRSLSLEGVLL</sequence>
<proteinExistence type="predicted"/>
<reference evidence="2" key="1">
    <citation type="journal article" date="2022" name="Arch. Microbiol.">
        <title>Microbulbifer okhotskensis sp. nov., isolated from a deep bottom sediment of the Okhotsk Sea.</title>
        <authorList>
            <person name="Romanenko L."/>
            <person name="Kurilenko V."/>
            <person name="Otstavnykh N."/>
            <person name="Velansky P."/>
            <person name="Isaeva M."/>
            <person name="Mikhailov V."/>
        </authorList>
    </citation>
    <scope>NUCLEOTIDE SEQUENCE</scope>
    <source>
        <strain evidence="2">OS29</strain>
    </source>
</reference>
<evidence type="ECO:0000259" key="1">
    <source>
        <dbReference type="Pfam" id="PF04965"/>
    </source>
</evidence>
<accession>A0A9X2EK34</accession>